<dbReference type="Gene3D" id="3.10.110.10">
    <property type="entry name" value="Ubiquitin Conjugating Enzyme"/>
    <property type="match status" value="1"/>
</dbReference>
<keyword evidence="4" id="KW-0067">ATP-binding</keyword>
<keyword evidence="2 4" id="KW-0833">Ubl conjugation pathway</keyword>
<evidence type="ECO:0000256" key="1">
    <source>
        <dbReference type="ARBA" id="ARBA00022679"/>
    </source>
</evidence>
<dbReference type="InterPro" id="IPR000608">
    <property type="entry name" value="UBC"/>
</dbReference>
<dbReference type="PROSITE" id="PS50127">
    <property type="entry name" value="UBC_2"/>
    <property type="match status" value="1"/>
</dbReference>
<feature type="active site" description="Glycyl thioester intermediate" evidence="3">
    <location>
        <position position="90"/>
    </location>
</feature>
<accession>A0AAD9JSS1</accession>
<keyword evidence="7" id="KW-1185">Reference proteome</keyword>
<evidence type="ECO:0000313" key="7">
    <source>
        <dbReference type="Proteomes" id="UP001208570"/>
    </source>
</evidence>
<dbReference type="PANTHER" id="PTHR24067">
    <property type="entry name" value="UBIQUITIN-CONJUGATING ENZYME E2"/>
    <property type="match status" value="1"/>
</dbReference>
<name>A0AAD9JSS1_9ANNE</name>
<dbReference type="InterPro" id="IPR016135">
    <property type="entry name" value="UBQ-conjugating_enzyme/RWD"/>
</dbReference>
<evidence type="ECO:0000256" key="2">
    <source>
        <dbReference type="ARBA" id="ARBA00022786"/>
    </source>
</evidence>
<dbReference type="InterPro" id="IPR023313">
    <property type="entry name" value="UBQ-conjugating_AS"/>
</dbReference>
<dbReference type="GO" id="GO:0005524">
    <property type="term" value="F:ATP binding"/>
    <property type="evidence" value="ECO:0007669"/>
    <property type="project" value="UniProtKB-UniRule"/>
</dbReference>
<evidence type="ECO:0000256" key="4">
    <source>
        <dbReference type="RuleBase" id="RU362109"/>
    </source>
</evidence>
<dbReference type="CDD" id="cd23806">
    <property type="entry name" value="UBCc_UBE2U"/>
    <property type="match status" value="1"/>
</dbReference>
<dbReference type="Pfam" id="PF00179">
    <property type="entry name" value="UQ_con"/>
    <property type="match status" value="1"/>
</dbReference>
<dbReference type="SUPFAM" id="SSF54495">
    <property type="entry name" value="UBC-like"/>
    <property type="match status" value="1"/>
</dbReference>
<keyword evidence="1" id="KW-0808">Transferase</keyword>
<feature type="domain" description="UBC core" evidence="5">
    <location>
        <begin position="4"/>
        <end position="154"/>
    </location>
</feature>
<evidence type="ECO:0000256" key="3">
    <source>
        <dbReference type="PROSITE-ProRule" id="PRU10133"/>
    </source>
</evidence>
<proteinExistence type="inferred from homology"/>
<comment type="caution">
    <text evidence="6">The sequence shown here is derived from an EMBL/GenBank/DDBJ whole genome shotgun (WGS) entry which is preliminary data.</text>
</comment>
<dbReference type="Proteomes" id="UP001208570">
    <property type="component" value="Unassembled WGS sequence"/>
</dbReference>
<dbReference type="InterPro" id="IPR050113">
    <property type="entry name" value="Ub_conjugating_enzyme"/>
</dbReference>
<dbReference type="SMART" id="SM00212">
    <property type="entry name" value="UBCc"/>
    <property type="match status" value="1"/>
</dbReference>
<evidence type="ECO:0000313" key="6">
    <source>
        <dbReference type="EMBL" id="KAK2158312.1"/>
    </source>
</evidence>
<dbReference type="AlphaFoldDB" id="A0AAD9JSS1"/>
<comment type="similarity">
    <text evidence="4">Belongs to the ubiquitin-conjugating enzyme family.</text>
</comment>
<protein>
    <recommendedName>
        <fullName evidence="5">UBC core domain-containing protein</fullName>
    </recommendedName>
</protein>
<dbReference type="GO" id="GO:0016740">
    <property type="term" value="F:transferase activity"/>
    <property type="evidence" value="ECO:0007669"/>
    <property type="project" value="UniProtKB-KW"/>
</dbReference>
<dbReference type="PROSITE" id="PS00183">
    <property type="entry name" value="UBC_1"/>
    <property type="match status" value="1"/>
</dbReference>
<gene>
    <name evidence="6" type="ORF">LSH36_173g09005</name>
</gene>
<reference evidence="6" key="1">
    <citation type="journal article" date="2023" name="Mol. Biol. Evol.">
        <title>Third-Generation Sequencing Reveals the Adaptive Role of the Epigenome in Three Deep-Sea Polychaetes.</title>
        <authorList>
            <person name="Perez M."/>
            <person name="Aroh O."/>
            <person name="Sun Y."/>
            <person name="Lan Y."/>
            <person name="Juniper S.K."/>
            <person name="Young C.R."/>
            <person name="Angers B."/>
            <person name="Qian P.Y."/>
        </authorList>
    </citation>
    <scope>NUCLEOTIDE SEQUENCE</scope>
    <source>
        <strain evidence="6">P08H-3</strain>
    </source>
</reference>
<dbReference type="EMBL" id="JAODUP010000173">
    <property type="protein sequence ID" value="KAK2158312.1"/>
    <property type="molecule type" value="Genomic_DNA"/>
</dbReference>
<sequence length="336" mass="38465">MYSRAHLLILRDFEKLKEDKIWGIEAYQLKDDNVFEWTAKILGLKGTLWEGGILRVYIKFDEHYNTRPPQLCFHTIPFHPNVDMITGQPCVEFLDDWSKWNKSYTISSLLLTIQVMLSNPVLENAVNLEAVNMLVNSPQKYKQMMLDCVAASQRVEAGLVPHMIETGKVQIASLRPPKTPPAKAPTPATTPQRRAHIAFEDYYTTWRGIATSKSTSDSINPLLEAIKENPALQAAHYCLPVKDIQVQMEQQLQEHSQLVYGKFKDNNLTDAQLKEAKLEKVNQMRKIYMRPKTSSRRTPISLYEGGPENTRVGDEHWEEEVDNLVAWTNNLNADAL</sequence>
<keyword evidence="4" id="KW-0547">Nucleotide-binding</keyword>
<evidence type="ECO:0000259" key="5">
    <source>
        <dbReference type="PROSITE" id="PS50127"/>
    </source>
</evidence>
<organism evidence="6 7">
    <name type="scientific">Paralvinella palmiformis</name>
    <dbReference type="NCBI Taxonomy" id="53620"/>
    <lineage>
        <taxon>Eukaryota</taxon>
        <taxon>Metazoa</taxon>
        <taxon>Spiralia</taxon>
        <taxon>Lophotrochozoa</taxon>
        <taxon>Annelida</taxon>
        <taxon>Polychaeta</taxon>
        <taxon>Sedentaria</taxon>
        <taxon>Canalipalpata</taxon>
        <taxon>Terebellida</taxon>
        <taxon>Terebelliformia</taxon>
        <taxon>Alvinellidae</taxon>
        <taxon>Paralvinella</taxon>
    </lineage>
</organism>